<protein>
    <submittedName>
        <fullName evidence="7">DNA-binding protein</fullName>
    </submittedName>
</protein>
<feature type="compositionally biased region" description="Polar residues" evidence="4">
    <location>
        <begin position="24"/>
        <end position="35"/>
    </location>
</feature>
<keyword evidence="7" id="KW-0238">DNA-binding</keyword>
<dbReference type="Pfam" id="PF00496">
    <property type="entry name" value="SBP_bac_5"/>
    <property type="match status" value="1"/>
</dbReference>
<evidence type="ECO:0000256" key="5">
    <source>
        <dbReference type="SAM" id="SignalP"/>
    </source>
</evidence>
<dbReference type="PANTHER" id="PTHR30290:SF9">
    <property type="entry name" value="OLIGOPEPTIDE-BINDING PROTEIN APPA"/>
    <property type="match status" value="1"/>
</dbReference>
<dbReference type="SUPFAM" id="SSF53850">
    <property type="entry name" value="Periplasmic binding protein-like II"/>
    <property type="match status" value="1"/>
</dbReference>
<dbReference type="GO" id="GO:0003677">
    <property type="term" value="F:DNA binding"/>
    <property type="evidence" value="ECO:0007669"/>
    <property type="project" value="UniProtKB-KW"/>
</dbReference>
<evidence type="ECO:0000313" key="8">
    <source>
        <dbReference type="Proteomes" id="UP000050668"/>
    </source>
</evidence>
<comment type="similarity">
    <text evidence="1">Belongs to the bacterial solute-binding protein 5 family.</text>
</comment>
<dbReference type="Gene3D" id="3.10.105.10">
    <property type="entry name" value="Dipeptide-binding Protein, Domain 3"/>
    <property type="match status" value="1"/>
</dbReference>
<dbReference type="InterPro" id="IPR039424">
    <property type="entry name" value="SBP_5"/>
</dbReference>
<dbReference type="PROSITE" id="PS51257">
    <property type="entry name" value="PROKAR_LIPOPROTEIN"/>
    <property type="match status" value="1"/>
</dbReference>
<dbReference type="InterPro" id="IPR000914">
    <property type="entry name" value="SBP_5_dom"/>
</dbReference>
<dbReference type="Gene3D" id="3.90.76.10">
    <property type="entry name" value="Dipeptide-binding Protein, Domain 1"/>
    <property type="match status" value="1"/>
</dbReference>
<feature type="signal peptide" evidence="5">
    <location>
        <begin position="1"/>
        <end position="22"/>
    </location>
</feature>
<evidence type="ECO:0000256" key="4">
    <source>
        <dbReference type="SAM" id="MobiDB-lite"/>
    </source>
</evidence>
<name>A0ABR5K1Q4_9BACI</name>
<sequence>MKLKKSWLLILLTLIISLMISACSSSDGGKDTATSVDKEGEAKPASEVPQEIVVRVNDDPDFLDPHKATASISYQMILNIFEGLMAPETDGSLKEGIAESYEISEDGLTYTFNIRQGVKFHNGDELTVEDIQYSFDRLMGKSGGEKMSNNFDNVASTAAPDANTFVITLKEPNSNFLYSLTGRQSAIIPKSNDGKHNENPIGTGPFAYEKYSPGTNLVLKKNENYWREGLPYLDKVTFAFQSDDQAAIMSLMANEVDLTSVPWQRVSEVEGSHNLSHQNNNSSLIVTFNETKAPFDNVKVRQAINYAISKTDIMDSVFAGYAVELGSNMSPAMGDYQKKGLEKMYAHDVKKAKALLAEAGYPDGFKTKITVSSHNDMYSNIAQIVVANLKEIGVDVEIEVVEWSIWLDRVYFGRDYQMTTIDLTGRASAFEILNDYISTNDGENFFLFKDAEYDQIMSDVLKETDQAKQIAYYQRAQEILAEQAAAVYIADYQIVWGSDKQISGLKSYPFWFHDMSEVKFAN</sequence>
<accession>A0ABR5K1Q4</accession>
<dbReference type="PANTHER" id="PTHR30290">
    <property type="entry name" value="PERIPLASMIC BINDING COMPONENT OF ABC TRANSPORTER"/>
    <property type="match status" value="1"/>
</dbReference>
<keyword evidence="2" id="KW-0813">Transport</keyword>
<dbReference type="EMBL" id="LGRV01000003">
    <property type="protein sequence ID" value="KOS68853.1"/>
    <property type="molecule type" value="Genomic_DNA"/>
</dbReference>
<keyword evidence="8" id="KW-1185">Reference proteome</keyword>
<feature type="region of interest" description="Disordered" evidence="4">
    <location>
        <begin position="24"/>
        <end position="47"/>
    </location>
</feature>
<gene>
    <name evidence="7" type="ORF">AEA09_10080</name>
</gene>
<keyword evidence="3 5" id="KW-0732">Signal</keyword>
<evidence type="ECO:0000256" key="3">
    <source>
        <dbReference type="ARBA" id="ARBA00022729"/>
    </source>
</evidence>
<feature type="chain" id="PRO_5046933541" evidence="5">
    <location>
        <begin position="23"/>
        <end position="522"/>
    </location>
</feature>
<dbReference type="PIRSF" id="PIRSF002741">
    <property type="entry name" value="MppA"/>
    <property type="match status" value="1"/>
</dbReference>
<evidence type="ECO:0000256" key="2">
    <source>
        <dbReference type="ARBA" id="ARBA00022448"/>
    </source>
</evidence>
<dbReference type="RefSeq" id="WP_053583706.1">
    <property type="nucleotide sequence ID" value="NZ_LGRV01000003.1"/>
</dbReference>
<dbReference type="Proteomes" id="UP000050668">
    <property type="component" value="Unassembled WGS sequence"/>
</dbReference>
<evidence type="ECO:0000256" key="1">
    <source>
        <dbReference type="ARBA" id="ARBA00005695"/>
    </source>
</evidence>
<organism evidence="7 8">
    <name type="scientific">Lysinibacillus contaminans</name>
    <dbReference type="NCBI Taxonomy" id="1293441"/>
    <lineage>
        <taxon>Bacteria</taxon>
        <taxon>Bacillati</taxon>
        <taxon>Bacillota</taxon>
        <taxon>Bacilli</taxon>
        <taxon>Bacillales</taxon>
        <taxon>Bacillaceae</taxon>
        <taxon>Lysinibacillus</taxon>
    </lineage>
</organism>
<dbReference type="InterPro" id="IPR030678">
    <property type="entry name" value="Peptide/Ni-bd"/>
</dbReference>
<evidence type="ECO:0000313" key="7">
    <source>
        <dbReference type="EMBL" id="KOS68853.1"/>
    </source>
</evidence>
<proteinExistence type="inferred from homology"/>
<reference evidence="8" key="1">
    <citation type="submission" date="2015-07" db="EMBL/GenBank/DDBJ databases">
        <title>Fjat-14205 dsm 2895.</title>
        <authorList>
            <person name="Liu B."/>
            <person name="Wang J."/>
            <person name="Zhu Y."/>
            <person name="Liu G."/>
            <person name="Chen Q."/>
            <person name="Chen Z."/>
            <person name="Lan J."/>
            <person name="Che J."/>
            <person name="Ge C."/>
            <person name="Shi H."/>
            <person name="Pan Z."/>
            <person name="Liu X."/>
        </authorList>
    </citation>
    <scope>NUCLEOTIDE SEQUENCE [LARGE SCALE GENOMIC DNA]</scope>
    <source>
        <strain evidence="8">DSM 25560</strain>
    </source>
</reference>
<evidence type="ECO:0000259" key="6">
    <source>
        <dbReference type="Pfam" id="PF00496"/>
    </source>
</evidence>
<dbReference type="Gene3D" id="3.40.190.10">
    <property type="entry name" value="Periplasmic binding protein-like II"/>
    <property type="match status" value="1"/>
</dbReference>
<feature type="domain" description="Solute-binding protein family 5" evidence="6">
    <location>
        <begin position="94"/>
        <end position="425"/>
    </location>
</feature>
<dbReference type="CDD" id="cd08516">
    <property type="entry name" value="PBP2_NikA_DppA_OppA_like_11"/>
    <property type="match status" value="1"/>
</dbReference>
<comment type="caution">
    <text evidence="7">The sequence shown here is derived from an EMBL/GenBank/DDBJ whole genome shotgun (WGS) entry which is preliminary data.</text>
</comment>